<dbReference type="EMBL" id="BTSX01000002">
    <property type="protein sequence ID" value="GMS85589.1"/>
    <property type="molecule type" value="Genomic_DNA"/>
</dbReference>
<reference evidence="2" key="1">
    <citation type="submission" date="2023-10" db="EMBL/GenBank/DDBJ databases">
        <title>Genome assembly of Pristionchus species.</title>
        <authorList>
            <person name="Yoshida K."/>
            <person name="Sommer R.J."/>
        </authorList>
    </citation>
    <scope>NUCLEOTIDE SEQUENCE</scope>
    <source>
        <strain evidence="2">RS0144</strain>
    </source>
</reference>
<organism evidence="2 3">
    <name type="scientific">Pristionchus entomophagus</name>
    <dbReference type="NCBI Taxonomy" id="358040"/>
    <lineage>
        <taxon>Eukaryota</taxon>
        <taxon>Metazoa</taxon>
        <taxon>Ecdysozoa</taxon>
        <taxon>Nematoda</taxon>
        <taxon>Chromadorea</taxon>
        <taxon>Rhabditida</taxon>
        <taxon>Rhabditina</taxon>
        <taxon>Diplogasteromorpha</taxon>
        <taxon>Diplogasteroidea</taxon>
        <taxon>Neodiplogasteridae</taxon>
        <taxon>Pristionchus</taxon>
    </lineage>
</organism>
<feature type="non-terminal residue" evidence="2">
    <location>
        <position position="1"/>
    </location>
</feature>
<evidence type="ECO:0000256" key="1">
    <source>
        <dbReference type="SAM" id="SignalP"/>
    </source>
</evidence>
<protein>
    <recommendedName>
        <fullName evidence="4">G protein-coupled receptor</fullName>
    </recommendedName>
</protein>
<accession>A0AAV5SW45</accession>
<comment type="caution">
    <text evidence="2">The sequence shown here is derived from an EMBL/GenBank/DDBJ whole genome shotgun (WGS) entry which is preliminary data.</text>
</comment>
<evidence type="ECO:0000313" key="3">
    <source>
        <dbReference type="Proteomes" id="UP001432027"/>
    </source>
</evidence>
<name>A0AAV5SW45_9BILA</name>
<feature type="signal peptide" evidence="1">
    <location>
        <begin position="1"/>
        <end position="21"/>
    </location>
</feature>
<dbReference type="Proteomes" id="UP001432027">
    <property type="component" value="Unassembled WGS sequence"/>
</dbReference>
<feature type="chain" id="PRO_5043450630" description="G protein-coupled receptor" evidence="1">
    <location>
        <begin position="22"/>
        <end position="141"/>
    </location>
</feature>
<keyword evidence="3" id="KW-1185">Reference proteome</keyword>
<evidence type="ECO:0008006" key="4">
    <source>
        <dbReference type="Google" id="ProtNLM"/>
    </source>
</evidence>
<proteinExistence type="predicted"/>
<keyword evidence="1" id="KW-0732">Signal</keyword>
<dbReference type="AlphaFoldDB" id="A0AAV5SW45"/>
<sequence length="141" mass="15139">VIAVALLAHDLLVRFFSGARGLKGPQKELDGRVMGRSSLVLLTGGHRREGRDLIVGQLLLPLNCLVVTSIIGGNSAANDEEGNGLGGQSTLRSCLKMSVTSTFPRQCSGLQMKEGSVRSTCIFPHCLPCAWITMRMGLLRF</sequence>
<gene>
    <name evidence="2" type="ORF">PENTCL1PPCAC_7764</name>
</gene>
<evidence type="ECO:0000313" key="2">
    <source>
        <dbReference type="EMBL" id="GMS85589.1"/>
    </source>
</evidence>